<dbReference type="EMBL" id="JAZGQO010000015">
    <property type="protein sequence ID" value="KAK6169891.1"/>
    <property type="molecule type" value="Genomic_DNA"/>
</dbReference>
<evidence type="ECO:0000313" key="3">
    <source>
        <dbReference type="EMBL" id="KAK6169892.1"/>
    </source>
</evidence>
<dbReference type="EMBL" id="JAZGQO010000015">
    <property type="protein sequence ID" value="KAK6169892.1"/>
    <property type="molecule type" value="Genomic_DNA"/>
</dbReference>
<evidence type="ECO:0000313" key="7">
    <source>
        <dbReference type="EMBL" id="KAK6169897.1"/>
    </source>
</evidence>
<accession>A0AAN8J791</accession>
<evidence type="ECO:0000313" key="13">
    <source>
        <dbReference type="EMBL" id="KAK6169909.1"/>
    </source>
</evidence>
<dbReference type="EMBL" id="JAZGQO010000015">
    <property type="protein sequence ID" value="KAK6169899.1"/>
    <property type="molecule type" value="Genomic_DNA"/>
</dbReference>
<evidence type="ECO:0000313" key="15">
    <source>
        <dbReference type="Proteomes" id="UP001347796"/>
    </source>
</evidence>
<evidence type="ECO:0000313" key="5">
    <source>
        <dbReference type="EMBL" id="KAK6169894.1"/>
    </source>
</evidence>
<dbReference type="EMBL" id="JAZGQO010000015">
    <property type="protein sequence ID" value="KAK6169898.1"/>
    <property type="molecule type" value="Genomic_DNA"/>
</dbReference>
<evidence type="ECO:0000313" key="4">
    <source>
        <dbReference type="EMBL" id="KAK6169893.1"/>
    </source>
</evidence>
<evidence type="ECO:0000256" key="1">
    <source>
        <dbReference type="SAM" id="MobiDB-lite"/>
    </source>
</evidence>
<reference evidence="5 15" key="1">
    <citation type="submission" date="2024-01" db="EMBL/GenBank/DDBJ databases">
        <title>The genome of the rayed Mediterranean limpet Patella caerulea (Linnaeus, 1758).</title>
        <authorList>
            <person name="Anh-Thu Weber A."/>
            <person name="Halstead-Nussloch G."/>
        </authorList>
    </citation>
    <scope>NUCLEOTIDE SEQUENCE [LARGE SCALE GENOMIC DNA]</scope>
    <source>
        <strain evidence="5">AATW-2023a</strain>
        <tissue evidence="5">Whole specimen</tissue>
    </source>
</reference>
<dbReference type="EMBL" id="JAZGQO010000015">
    <property type="protein sequence ID" value="KAK6169893.1"/>
    <property type="molecule type" value="Genomic_DNA"/>
</dbReference>
<organism evidence="5 15">
    <name type="scientific">Patella caerulea</name>
    <name type="common">Rayed Mediterranean limpet</name>
    <dbReference type="NCBI Taxonomy" id="87958"/>
    <lineage>
        <taxon>Eukaryota</taxon>
        <taxon>Metazoa</taxon>
        <taxon>Spiralia</taxon>
        <taxon>Lophotrochozoa</taxon>
        <taxon>Mollusca</taxon>
        <taxon>Gastropoda</taxon>
        <taxon>Patellogastropoda</taxon>
        <taxon>Patelloidea</taxon>
        <taxon>Patellidae</taxon>
        <taxon>Patella</taxon>
    </lineage>
</organism>
<dbReference type="AlphaFoldDB" id="A0AAN8J791"/>
<evidence type="ECO:0000313" key="14">
    <source>
        <dbReference type="EMBL" id="KAK6169911.1"/>
    </source>
</evidence>
<evidence type="ECO:0000313" key="6">
    <source>
        <dbReference type="EMBL" id="KAK6169896.1"/>
    </source>
</evidence>
<name>A0AAN8J791_PATCE</name>
<feature type="region of interest" description="Disordered" evidence="1">
    <location>
        <begin position="142"/>
        <end position="291"/>
    </location>
</feature>
<dbReference type="EMBL" id="JAZGQO010000015">
    <property type="protein sequence ID" value="KAK6169897.1"/>
    <property type="molecule type" value="Genomic_DNA"/>
</dbReference>
<feature type="compositionally biased region" description="Polar residues" evidence="1">
    <location>
        <begin position="234"/>
        <end position="245"/>
    </location>
</feature>
<evidence type="ECO:0000313" key="11">
    <source>
        <dbReference type="EMBL" id="KAK6169902.1"/>
    </source>
</evidence>
<comment type="caution">
    <text evidence="5">The sequence shown here is derived from an EMBL/GenBank/DDBJ whole genome shotgun (WGS) entry which is preliminary data.</text>
</comment>
<sequence>MDPRQTKEESARERRFITRAFYQFIQCLHHLSNLEEPSTCFSKKEKELNRFIRPARSNETISEKIKDVNAAWANTMRHELCKHYEEEKYQILNTIFLNNKNLSYSEVMGAGEIAMSWAKRNYGKRLRQTVVDHFMNAELPEMTDQQFPEPAVSPPPPSPSTPGSPDRIDQPRLEPTPSPSPEPQRQLVQQSKTEVPIRMDTAPPTTTSPKSATVPPVFNVIPQQSKSRMFPPQSRKTVPPSSSRQPDVRVKPINSRHKVQRRTDSNARLNTDKPTYRKPIRKTTNKDHYNI</sequence>
<feature type="compositionally biased region" description="Low complexity" evidence="1">
    <location>
        <begin position="201"/>
        <end position="217"/>
    </location>
</feature>
<dbReference type="Proteomes" id="UP001347796">
    <property type="component" value="Unassembled WGS sequence"/>
</dbReference>
<evidence type="ECO:0000313" key="2">
    <source>
        <dbReference type="EMBL" id="KAK6169891.1"/>
    </source>
</evidence>
<protein>
    <submittedName>
        <fullName evidence="5">Uncharacterized protein</fullName>
    </submittedName>
</protein>
<dbReference type="EMBL" id="JAZGQO010000015">
    <property type="protein sequence ID" value="KAK6169906.1"/>
    <property type="molecule type" value="Genomic_DNA"/>
</dbReference>
<dbReference type="EMBL" id="JAZGQO010000015">
    <property type="protein sequence ID" value="KAK6169900.1"/>
    <property type="molecule type" value="Genomic_DNA"/>
</dbReference>
<proteinExistence type="predicted"/>
<feature type="compositionally biased region" description="Basic and acidic residues" evidence="1">
    <location>
        <begin position="261"/>
        <end position="275"/>
    </location>
</feature>
<evidence type="ECO:0000313" key="12">
    <source>
        <dbReference type="EMBL" id="KAK6169906.1"/>
    </source>
</evidence>
<gene>
    <name evidence="2" type="ORF">SNE40_020863</name>
    <name evidence="3" type="ORF">SNE40_020864</name>
    <name evidence="4" type="ORF">SNE40_020865</name>
    <name evidence="5" type="ORF">SNE40_020866</name>
    <name evidence="6" type="ORF">SNE40_020867</name>
    <name evidence="7" type="ORF">SNE40_020868</name>
    <name evidence="8" type="ORF">SNE40_020869</name>
    <name evidence="9" type="ORF">SNE40_020870</name>
    <name evidence="10" type="ORF">SNE40_020871</name>
    <name evidence="11" type="ORF">SNE40_020873</name>
    <name evidence="12" type="ORF">SNE40_020877</name>
    <name evidence="13" type="ORF">SNE40_020880</name>
    <name evidence="14" type="ORF">SNE40_020882</name>
</gene>
<dbReference type="EMBL" id="JAZGQO010000015">
    <property type="protein sequence ID" value="KAK6169909.1"/>
    <property type="molecule type" value="Genomic_DNA"/>
</dbReference>
<evidence type="ECO:0000313" key="10">
    <source>
        <dbReference type="EMBL" id="KAK6169900.1"/>
    </source>
</evidence>
<evidence type="ECO:0000313" key="8">
    <source>
        <dbReference type="EMBL" id="KAK6169898.1"/>
    </source>
</evidence>
<feature type="compositionally biased region" description="Pro residues" evidence="1">
    <location>
        <begin position="151"/>
        <end position="162"/>
    </location>
</feature>
<dbReference type="EMBL" id="JAZGQO010000015">
    <property type="protein sequence ID" value="KAK6169894.1"/>
    <property type="molecule type" value="Genomic_DNA"/>
</dbReference>
<dbReference type="EMBL" id="JAZGQO010000015">
    <property type="protein sequence ID" value="KAK6169911.1"/>
    <property type="molecule type" value="Genomic_DNA"/>
</dbReference>
<evidence type="ECO:0000313" key="9">
    <source>
        <dbReference type="EMBL" id="KAK6169899.1"/>
    </source>
</evidence>
<dbReference type="EMBL" id="JAZGQO010000015">
    <property type="protein sequence ID" value="KAK6169902.1"/>
    <property type="molecule type" value="Genomic_DNA"/>
</dbReference>
<keyword evidence="15" id="KW-1185">Reference proteome</keyword>
<dbReference type="EMBL" id="JAZGQO010000015">
    <property type="protein sequence ID" value="KAK6169896.1"/>
    <property type="molecule type" value="Genomic_DNA"/>
</dbReference>